<reference evidence="2 3" key="3">
    <citation type="journal article" date="2013" name="Rice">
        <title>Improvement of the Oryza sativa Nipponbare reference genome using next generation sequence and optical map data.</title>
        <authorList>
            <person name="Kawahara Y."/>
            <person name="de la Bastide M."/>
            <person name="Hamilton J.P."/>
            <person name="Kanamori H."/>
            <person name="McCombie W.R."/>
            <person name="Ouyang S."/>
            <person name="Schwartz D.C."/>
            <person name="Tanaka T."/>
            <person name="Wu J."/>
            <person name="Zhou S."/>
            <person name="Childs K.L."/>
            <person name="Davidson R.M."/>
            <person name="Lin H."/>
            <person name="Quesada-Ocampo L."/>
            <person name="Vaillancourt B."/>
            <person name="Sakai H."/>
            <person name="Lee S.S."/>
            <person name="Kim J."/>
            <person name="Numa H."/>
            <person name="Itoh T."/>
            <person name="Buell C.R."/>
            <person name="Matsumoto T."/>
        </authorList>
    </citation>
    <scope>NUCLEOTIDE SEQUENCE [LARGE SCALE GENOMIC DNA]</scope>
    <source>
        <strain evidence="3">cv. Nipponbare</strain>
    </source>
</reference>
<feature type="transmembrane region" description="Helical" evidence="1">
    <location>
        <begin position="21"/>
        <end position="43"/>
    </location>
</feature>
<reference evidence="2 3" key="2">
    <citation type="journal article" date="2013" name="Plant Cell Physiol.">
        <title>Rice Annotation Project Database (RAP-DB): an integrative and interactive database for rice genomics.</title>
        <authorList>
            <person name="Sakai H."/>
            <person name="Lee S.S."/>
            <person name="Tanaka T."/>
            <person name="Numa H."/>
            <person name="Kim J."/>
            <person name="Kawahara Y."/>
            <person name="Wakimoto H."/>
            <person name="Yang C.C."/>
            <person name="Iwamoto M."/>
            <person name="Abe T."/>
            <person name="Yamada Y."/>
            <person name="Muto A."/>
            <person name="Inokuchi H."/>
            <person name="Ikemura T."/>
            <person name="Matsumoto T."/>
            <person name="Sasaki T."/>
            <person name="Itoh T."/>
        </authorList>
    </citation>
    <scope>NUCLEOTIDE SEQUENCE [LARGE SCALE GENOMIC DNA]</scope>
    <source>
        <strain evidence="3">cv. Nipponbare</strain>
    </source>
</reference>
<keyword evidence="1" id="KW-0472">Membrane</keyword>
<keyword evidence="3" id="KW-1185">Reference proteome</keyword>
<gene>
    <name evidence="2" type="ordered locus">Os01g0187300</name>
    <name evidence="2" type="ORF">OSNPB_010187300</name>
</gene>
<dbReference type="InParanoid" id="A0A0N7KCH0"/>
<dbReference type="EMBL" id="AP014957">
    <property type="protein sequence ID" value="BAS70793.1"/>
    <property type="molecule type" value="Genomic_DNA"/>
</dbReference>
<evidence type="ECO:0000256" key="1">
    <source>
        <dbReference type="SAM" id="Phobius"/>
    </source>
</evidence>
<organism evidence="2 3">
    <name type="scientific">Oryza sativa subsp. japonica</name>
    <name type="common">Rice</name>
    <dbReference type="NCBI Taxonomy" id="39947"/>
    <lineage>
        <taxon>Eukaryota</taxon>
        <taxon>Viridiplantae</taxon>
        <taxon>Streptophyta</taxon>
        <taxon>Embryophyta</taxon>
        <taxon>Tracheophyta</taxon>
        <taxon>Spermatophyta</taxon>
        <taxon>Magnoliopsida</taxon>
        <taxon>Liliopsida</taxon>
        <taxon>Poales</taxon>
        <taxon>Poaceae</taxon>
        <taxon>BOP clade</taxon>
        <taxon>Oryzoideae</taxon>
        <taxon>Oryzeae</taxon>
        <taxon>Oryzinae</taxon>
        <taxon>Oryza</taxon>
        <taxon>Oryza sativa</taxon>
    </lineage>
</organism>
<evidence type="ECO:0000313" key="3">
    <source>
        <dbReference type="Proteomes" id="UP000059680"/>
    </source>
</evidence>
<dbReference type="PaxDb" id="39947-A0A0N7KCH0"/>
<sequence>MVRSTCVRREAPRSSGQFRKIFLLLSFIWASSFWGNLCLSQHLSYAWASSSSA</sequence>
<protein>
    <submittedName>
        <fullName evidence="2">Os01g0187300 protein</fullName>
    </submittedName>
</protein>
<keyword evidence="1" id="KW-0812">Transmembrane</keyword>
<dbReference type="Gramene" id="Os01t0187300-01">
    <property type="protein sequence ID" value="Os01t0187300-01"/>
    <property type="gene ID" value="Os01g0187300"/>
</dbReference>
<keyword evidence="1" id="KW-1133">Transmembrane helix</keyword>
<name>A0A0N7KCH0_ORYSJ</name>
<dbReference type="AlphaFoldDB" id="A0A0N7KCH0"/>
<proteinExistence type="predicted"/>
<reference evidence="3" key="1">
    <citation type="journal article" date="2005" name="Nature">
        <title>The map-based sequence of the rice genome.</title>
        <authorList>
            <consortium name="International rice genome sequencing project (IRGSP)"/>
            <person name="Matsumoto T."/>
            <person name="Wu J."/>
            <person name="Kanamori H."/>
            <person name="Katayose Y."/>
            <person name="Fujisawa M."/>
            <person name="Namiki N."/>
            <person name="Mizuno H."/>
            <person name="Yamamoto K."/>
            <person name="Antonio B.A."/>
            <person name="Baba T."/>
            <person name="Sakata K."/>
            <person name="Nagamura Y."/>
            <person name="Aoki H."/>
            <person name="Arikawa K."/>
            <person name="Arita K."/>
            <person name="Bito T."/>
            <person name="Chiden Y."/>
            <person name="Fujitsuka N."/>
            <person name="Fukunaka R."/>
            <person name="Hamada M."/>
            <person name="Harada C."/>
            <person name="Hayashi A."/>
            <person name="Hijishita S."/>
            <person name="Honda M."/>
            <person name="Hosokawa S."/>
            <person name="Ichikawa Y."/>
            <person name="Idonuma A."/>
            <person name="Iijima M."/>
            <person name="Ikeda M."/>
            <person name="Ikeno M."/>
            <person name="Ito K."/>
            <person name="Ito S."/>
            <person name="Ito T."/>
            <person name="Ito Y."/>
            <person name="Ito Y."/>
            <person name="Iwabuchi A."/>
            <person name="Kamiya K."/>
            <person name="Karasawa W."/>
            <person name="Kurita K."/>
            <person name="Katagiri S."/>
            <person name="Kikuta A."/>
            <person name="Kobayashi H."/>
            <person name="Kobayashi N."/>
            <person name="Machita K."/>
            <person name="Maehara T."/>
            <person name="Masukawa M."/>
            <person name="Mizubayashi T."/>
            <person name="Mukai Y."/>
            <person name="Nagasaki H."/>
            <person name="Nagata Y."/>
            <person name="Naito S."/>
            <person name="Nakashima M."/>
            <person name="Nakama Y."/>
            <person name="Nakamichi Y."/>
            <person name="Nakamura M."/>
            <person name="Meguro A."/>
            <person name="Negishi M."/>
            <person name="Ohta I."/>
            <person name="Ohta T."/>
            <person name="Okamoto M."/>
            <person name="Ono N."/>
            <person name="Saji S."/>
            <person name="Sakaguchi M."/>
            <person name="Sakai K."/>
            <person name="Shibata M."/>
            <person name="Shimokawa T."/>
            <person name="Song J."/>
            <person name="Takazaki Y."/>
            <person name="Terasawa K."/>
            <person name="Tsugane M."/>
            <person name="Tsuji K."/>
            <person name="Ueda S."/>
            <person name="Waki K."/>
            <person name="Yamagata H."/>
            <person name="Yamamoto M."/>
            <person name="Yamamoto S."/>
            <person name="Yamane H."/>
            <person name="Yoshiki S."/>
            <person name="Yoshihara R."/>
            <person name="Yukawa K."/>
            <person name="Zhong H."/>
            <person name="Yano M."/>
            <person name="Yuan Q."/>
            <person name="Ouyang S."/>
            <person name="Liu J."/>
            <person name="Jones K.M."/>
            <person name="Gansberger K."/>
            <person name="Moffat K."/>
            <person name="Hill J."/>
            <person name="Bera J."/>
            <person name="Fadrosh D."/>
            <person name="Jin S."/>
            <person name="Johri S."/>
            <person name="Kim M."/>
            <person name="Overton L."/>
            <person name="Reardon M."/>
            <person name="Tsitrin T."/>
            <person name="Vuong H."/>
            <person name="Weaver B."/>
            <person name="Ciecko A."/>
            <person name="Tallon L."/>
            <person name="Jackson J."/>
            <person name="Pai G."/>
            <person name="Aken S.V."/>
            <person name="Utterback T."/>
            <person name="Reidmuller S."/>
            <person name="Feldblyum T."/>
            <person name="Hsiao J."/>
            <person name="Zismann V."/>
            <person name="Iobst S."/>
            <person name="de Vazeille A.R."/>
            <person name="Buell C.R."/>
            <person name="Ying K."/>
            <person name="Li Y."/>
            <person name="Lu T."/>
            <person name="Huang Y."/>
            <person name="Zhao Q."/>
            <person name="Feng Q."/>
            <person name="Zhang L."/>
            <person name="Zhu J."/>
            <person name="Weng Q."/>
            <person name="Mu J."/>
            <person name="Lu Y."/>
            <person name="Fan D."/>
            <person name="Liu Y."/>
            <person name="Guan J."/>
            <person name="Zhang Y."/>
            <person name="Yu S."/>
            <person name="Liu X."/>
            <person name="Zhang Y."/>
            <person name="Hong G."/>
            <person name="Han B."/>
            <person name="Choisne N."/>
            <person name="Demange N."/>
            <person name="Orjeda G."/>
            <person name="Samain S."/>
            <person name="Cattolico L."/>
            <person name="Pelletier E."/>
            <person name="Couloux A."/>
            <person name="Segurens B."/>
            <person name="Wincker P."/>
            <person name="D'Hont A."/>
            <person name="Scarpelli C."/>
            <person name="Weissenbach J."/>
            <person name="Salanoubat M."/>
            <person name="Quetier F."/>
            <person name="Yu Y."/>
            <person name="Kim H.R."/>
            <person name="Rambo T."/>
            <person name="Currie J."/>
            <person name="Collura K."/>
            <person name="Luo M."/>
            <person name="Yang T."/>
            <person name="Ammiraju J.S.S."/>
            <person name="Engler F."/>
            <person name="Soderlund C."/>
            <person name="Wing R.A."/>
            <person name="Palmer L.E."/>
            <person name="de la Bastide M."/>
            <person name="Spiegel L."/>
            <person name="Nascimento L."/>
            <person name="Zutavern T."/>
            <person name="O'Shaughnessy A."/>
            <person name="Dike S."/>
            <person name="Dedhia N."/>
            <person name="Preston R."/>
            <person name="Balija V."/>
            <person name="McCombie W.R."/>
            <person name="Chow T."/>
            <person name="Chen H."/>
            <person name="Chung M."/>
            <person name="Chen C."/>
            <person name="Shaw J."/>
            <person name="Wu H."/>
            <person name="Hsiao K."/>
            <person name="Chao Y."/>
            <person name="Chu M."/>
            <person name="Cheng C."/>
            <person name="Hour A."/>
            <person name="Lee P."/>
            <person name="Lin S."/>
            <person name="Lin Y."/>
            <person name="Liou J."/>
            <person name="Liu S."/>
            <person name="Hsing Y."/>
            <person name="Raghuvanshi S."/>
            <person name="Mohanty A."/>
            <person name="Bharti A.K."/>
            <person name="Gaur A."/>
            <person name="Gupta V."/>
            <person name="Kumar D."/>
            <person name="Ravi V."/>
            <person name="Vij S."/>
            <person name="Kapur A."/>
            <person name="Khurana P."/>
            <person name="Khurana P."/>
            <person name="Khurana J.P."/>
            <person name="Tyagi A.K."/>
            <person name="Gaikwad K."/>
            <person name="Singh A."/>
            <person name="Dalal V."/>
            <person name="Srivastava S."/>
            <person name="Dixit A."/>
            <person name="Pal A.K."/>
            <person name="Ghazi I.A."/>
            <person name="Yadav M."/>
            <person name="Pandit A."/>
            <person name="Bhargava A."/>
            <person name="Sureshbabu K."/>
            <person name="Batra K."/>
            <person name="Sharma T.R."/>
            <person name="Mohapatra T."/>
            <person name="Singh N.K."/>
            <person name="Messing J."/>
            <person name="Nelson A.B."/>
            <person name="Fuks G."/>
            <person name="Kavchok S."/>
            <person name="Keizer G."/>
            <person name="Linton E."/>
            <person name="Llaca V."/>
            <person name="Song R."/>
            <person name="Tanyolac B."/>
            <person name="Young S."/>
            <person name="Ho-Il K."/>
            <person name="Hahn J.H."/>
            <person name="Sangsakoo G."/>
            <person name="Vanavichit A."/>
            <person name="de Mattos Luiz.A.T."/>
            <person name="Zimmer P.D."/>
            <person name="Malone G."/>
            <person name="Dellagostin O."/>
            <person name="de Oliveira A.C."/>
            <person name="Bevan M."/>
            <person name="Bancroft I."/>
            <person name="Minx P."/>
            <person name="Cordum H."/>
            <person name="Wilson R."/>
            <person name="Cheng Z."/>
            <person name="Jin W."/>
            <person name="Jiang J."/>
            <person name="Leong S.A."/>
            <person name="Iwama H."/>
            <person name="Gojobori T."/>
            <person name="Itoh T."/>
            <person name="Niimura Y."/>
            <person name="Fujii Y."/>
            <person name="Habara T."/>
            <person name="Sakai H."/>
            <person name="Sato Y."/>
            <person name="Wilson G."/>
            <person name="Kumar K."/>
            <person name="McCouch S."/>
            <person name="Juretic N."/>
            <person name="Hoen D."/>
            <person name="Wright S."/>
            <person name="Bruskiewich R."/>
            <person name="Bureau T."/>
            <person name="Miyao A."/>
            <person name="Hirochika H."/>
            <person name="Nishikawa T."/>
            <person name="Kadowaki K."/>
            <person name="Sugiura M."/>
            <person name="Burr B."/>
            <person name="Sasaki T."/>
        </authorList>
    </citation>
    <scope>NUCLEOTIDE SEQUENCE [LARGE SCALE GENOMIC DNA]</scope>
    <source>
        <strain evidence="3">cv. Nipponbare</strain>
    </source>
</reference>
<evidence type="ECO:0000313" key="2">
    <source>
        <dbReference type="EMBL" id="BAS70793.1"/>
    </source>
</evidence>
<dbReference type="Proteomes" id="UP000059680">
    <property type="component" value="Chromosome 1"/>
</dbReference>
<accession>A0A0N7KCH0</accession>